<dbReference type="Pfam" id="PF00023">
    <property type="entry name" value="Ank"/>
    <property type="match status" value="1"/>
</dbReference>
<dbReference type="InterPro" id="IPR053137">
    <property type="entry name" value="NLR-like"/>
</dbReference>
<feature type="region of interest" description="Disordered" evidence="3">
    <location>
        <begin position="1"/>
        <end position="37"/>
    </location>
</feature>
<dbReference type="InterPro" id="IPR036770">
    <property type="entry name" value="Ankyrin_rpt-contain_sf"/>
</dbReference>
<dbReference type="Proteomes" id="UP000326268">
    <property type="component" value="Unassembled WGS sequence"/>
</dbReference>
<dbReference type="EMBL" id="ML737815">
    <property type="protein sequence ID" value="KAE8359627.1"/>
    <property type="molecule type" value="Genomic_DNA"/>
</dbReference>
<accession>A0A5N6ZPT3</accession>
<dbReference type="InterPro" id="IPR000845">
    <property type="entry name" value="Nucleoside_phosphorylase_d"/>
</dbReference>
<dbReference type="AlphaFoldDB" id="A0A5N6ZPT3"/>
<keyword evidence="1" id="KW-0677">Repeat</keyword>
<dbReference type="InterPro" id="IPR056884">
    <property type="entry name" value="NPHP3-like_N"/>
</dbReference>
<evidence type="ECO:0000259" key="4">
    <source>
        <dbReference type="Pfam" id="PF01048"/>
    </source>
</evidence>
<evidence type="ECO:0000256" key="2">
    <source>
        <dbReference type="PROSITE-ProRule" id="PRU00023"/>
    </source>
</evidence>
<keyword evidence="7" id="KW-1185">Reference proteome</keyword>
<gene>
    <name evidence="6" type="ORF">BDV27DRAFT_162459</name>
</gene>
<dbReference type="GeneID" id="43657844"/>
<evidence type="ECO:0000313" key="7">
    <source>
        <dbReference type="Proteomes" id="UP000326268"/>
    </source>
</evidence>
<dbReference type="Gene3D" id="3.40.50.1580">
    <property type="entry name" value="Nucleoside phosphorylase domain"/>
    <property type="match status" value="1"/>
</dbReference>
<protein>
    <recommendedName>
        <fullName evidence="8">Nucleoside phosphorylase domain-containing protein</fullName>
    </recommendedName>
</protein>
<dbReference type="Gene3D" id="1.25.40.20">
    <property type="entry name" value="Ankyrin repeat-containing domain"/>
    <property type="match status" value="1"/>
</dbReference>
<feature type="domain" description="Nephrocystin 3-like N-terminal" evidence="5">
    <location>
        <begin position="384"/>
        <end position="543"/>
    </location>
</feature>
<dbReference type="RefSeq" id="XP_031922708.1">
    <property type="nucleotide sequence ID" value="XM_032073398.1"/>
</dbReference>
<dbReference type="SUPFAM" id="SSF48403">
    <property type="entry name" value="Ankyrin repeat"/>
    <property type="match status" value="1"/>
</dbReference>
<dbReference type="Pfam" id="PF24883">
    <property type="entry name" value="NPHP3_N"/>
    <property type="match status" value="1"/>
</dbReference>
<dbReference type="PROSITE" id="PS50088">
    <property type="entry name" value="ANK_REPEAT"/>
    <property type="match status" value="1"/>
</dbReference>
<keyword evidence="2" id="KW-0040">ANK repeat</keyword>
<organism evidence="6 7">
    <name type="scientific">Aspergillus caelatus</name>
    <dbReference type="NCBI Taxonomy" id="61420"/>
    <lineage>
        <taxon>Eukaryota</taxon>
        <taxon>Fungi</taxon>
        <taxon>Dikarya</taxon>
        <taxon>Ascomycota</taxon>
        <taxon>Pezizomycotina</taxon>
        <taxon>Eurotiomycetes</taxon>
        <taxon>Eurotiomycetidae</taxon>
        <taxon>Eurotiales</taxon>
        <taxon>Aspergillaceae</taxon>
        <taxon>Aspergillus</taxon>
        <taxon>Aspergillus subgen. Circumdati</taxon>
    </lineage>
</organism>
<evidence type="ECO:0000256" key="3">
    <source>
        <dbReference type="SAM" id="MobiDB-lite"/>
    </source>
</evidence>
<dbReference type="InterPro" id="IPR002110">
    <property type="entry name" value="Ankyrin_rpt"/>
</dbReference>
<evidence type="ECO:0000313" key="6">
    <source>
        <dbReference type="EMBL" id="KAE8359627.1"/>
    </source>
</evidence>
<dbReference type="Pfam" id="PF01048">
    <property type="entry name" value="PNP_UDP_1"/>
    <property type="match status" value="1"/>
</dbReference>
<dbReference type="InterPro" id="IPR035994">
    <property type="entry name" value="Nucleoside_phosphorylase_sf"/>
</dbReference>
<dbReference type="GO" id="GO:0003824">
    <property type="term" value="F:catalytic activity"/>
    <property type="evidence" value="ECO:0007669"/>
    <property type="project" value="InterPro"/>
</dbReference>
<feature type="domain" description="Nucleoside phosphorylase" evidence="4">
    <location>
        <begin position="64"/>
        <end position="296"/>
    </location>
</feature>
<dbReference type="PANTHER" id="PTHR46082">
    <property type="entry name" value="ATP/GTP-BINDING PROTEIN-RELATED"/>
    <property type="match status" value="1"/>
</dbReference>
<dbReference type="PANTHER" id="PTHR46082:SF11">
    <property type="entry name" value="AAA+ ATPASE DOMAIN-CONTAINING PROTEIN-RELATED"/>
    <property type="match status" value="1"/>
</dbReference>
<sequence>MPKRGLDTEQYPKHDLNTAKRTKINLDDNSPRPRRSQSSYTVGWICAVVPEHVAATVFLDEEHERLENLSSNDNNTYKFGKIGEHNVVIGVMPNASGTTSAALVARDMLRSFPNIRTCLMVGIGSGVPSSKHDIRLGDVVVSSAQNGKGAVKALRTEYAIRGHCLQEAISDVLEKNSRIAKDYQLPNPNTDRLYKAHVIHPSGEKGCAAVCGDDPSDLIERPEREENLEIHYGLVASANQVMKDATFRDILAEEKNVLCFEMEAAGLINHFPCLVIRGIYNYADTHDNKEWRGYAAMTAAAYAKDLLYQIPVNQVNAKKRTAEYISGVLHSDNGENSEISVSPDRREAEKLSLNERQKRALLDSLHFDQIGARYLDIKKAHVKTCKWLLRQGEYLDWLDPRKSTLMKFALDNARSALEGKSNIIIAFFLNARGGILEKSTLGMYRSLLLQLLQGLPELQDVVESLDLTMSTRNGVPHRWVIELLKELFEQAVQRLGQRRLICFIDAVDECAEYEIRDMVSFFQIIGEDTTSAGVQFHVCLSSRHYPHITIRKGITLVLEEQEGHRQDIANYLDTELNIGDTDLAKQISTDIQNKALGVFMWVVLVERLRAIPGDLHQLFRDILTRDRRENKRLLLCIQWVLFAKEPLRREQLYFAIRSGIKPLSAWDPDIITPSVMDRYILDCSKGLVEVTKGKTQTVQFIHESFNDFLLRENGLREICSDLETNFQEQNHERLKQCCLTQMTIAARSNLEHTFLNRAFPFLEYAIQNVLYHGDAAEGGVNQLNFIQTLQLGRSHAAGNGHEAVSKLLLEKGADLNAQDHYGRIPDCGDKYVGKLLESAGAIQ</sequence>
<dbReference type="OrthoDB" id="194358at2759"/>
<dbReference type="GO" id="GO:0009116">
    <property type="term" value="P:nucleoside metabolic process"/>
    <property type="evidence" value="ECO:0007669"/>
    <property type="project" value="InterPro"/>
</dbReference>
<proteinExistence type="predicted"/>
<evidence type="ECO:0000256" key="1">
    <source>
        <dbReference type="ARBA" id="ARBA00022737"/>
    </source>
</evidence>
<reference evidence="6 7" key="1">
    <citation type="submission" date="2019-04" db="EMBL/GenBank/DDBJ databases">
        <title>Friends and foes A comparative genomics studyof 23 Aspergillus species from section Flavi.</title>
        <authorList>
            <consortium name="DOE Joint Genome Institute"/>
            <person name="Kjaerbolling I."/>
            <person name="Vesth T."/>
            <person name="Frisvad J.C."/>
            <person name="Nybo J.L."/>
            <person name="Theobald S."/>
            <person name="Kildgaard S."/>
            <person name="Isbrandt T."/>
            <person name="Kuo A."/>
            <person name="Sato A."/>
            <person name="Lyhne E.K."/>
            <person name="Kogle M.E."/>
            <person name="Wiebenga A."/>
            <person name="Kun R.S."/>
            <person name="Lubbers R.J."/>
            <person name="Makela M.R."/>
            <person name="Barry K."/>
            <person name="Chovatia M."/>
            <person name="Clum A."/>
            <person name="Daum C."/>
            <person name="Haridas S."/>
            <person name="He G."/>
            <person name="LaButti K."/>
            <person name="Lipzen A."/>
            <person name="Mondo S."/>
            <person name="Riley R."/>
            <person name="Salamov A."/>
            <person name="Simmons B.A."/>
            <person name="Magnuson J.K."/>
            <person name="Henrissat B."/>
            <person name="Mortensen U.H."/>
            <person name="Larsen T.O."/>
            <person name="Devries R.P."/>
            <person name="Grigoriev I.V."/>
            <person name="Machida M."/>
            <person name="Baker S.E."/>
            <person name="Andersen M.R."/>
        </authorList>
    </citation>
    <scope>NUCLEOTIDE SEQUENCE [LARGE SCALE GENOMIC DNA]</scope>
    <source>
        <strain evidence="6 7">CBS 763.97</strain>
    </source>
</reference>
<name>A0A5N6ZPT3_9EURO</name>
<evidence type="ECO:0000259" key="5">
    <source>
        <dbReference type="Pfam" id="PF24883"/>
    </source>
</evidence>
<dbReference type="SUPFAM" id="SSF53167">
    <property type="entry name" value="Purine and uridine phosphorylases"/>
    <property type="match status" value="1"/>
</dbReference>
<feature type="compositionally biased region" description="Basic and acidic residues" evidence="3">
    <location>
        <begin position="1"/>
        <end position="31"/>
    </location>
</feature>
<evidence type="ECO:0008006" key="8">
    <source>
        <dbReference type="Google" id="ProtNLM"/>
    </source>
</evidence>
<feature type="repeat" description="ANK" evidence="2">
    <location>
        <begin position="796"/>
        <end position="820"/>
    </location>
</feature>